<reference evidence="3" key="1">
    <citation type="journal article" date="2019" name="Int. J. Syst. Evol. Microbiol.">
        <title>The Global Catalogue of Microorganisms (GCM) 10K type strain sequencing project: providing services to taxonomists for standard genome sequencing and annotation.</title>
        <authorList>
            <consortium name="The Broad Institute Genomics Platform"/>
            <consortium name="The Broad Institute Genome Sequencing Center for Infectious Disease"/>
            <person name="Wu L."/>
            <person name="Ma J."/>
        </authorList>
    </citation>
    <scope>NUCLEOTIDE SEQUENCE [LARGE SCALE GENOMIC DNA]</scope>
    <source>
        <strain evidence="3">CGMCC 4.7304</strain>
    </source>
</reference>
<evidence type="ECO:0000313" key="3">
    <source>
        <dbReference type="Proteomes" id="UP001595858"/>
    </source>
</evidence>
<feature type="region of interest" description="Disordered" evidence="1">
    <location>
        <begin position="91"/>
        <end position="126"/>
    </location>
</feature>
<name>A0ABV9SSM8_9ACTN</name>
<sequence>MESHPAGRAAMAAGRGLGATARGTGRAANWATRGRAGKAWARARRRPSWARRGLFRRLIAADQQFSADLATALARGLARLWQSTVAWLTGQPATGPRWRDVGDRTTPGAGQQPNGGGSTNGGPQMAYSPEARRVMAAADELRDSLAAYGAMGMIDYGHGLDTIPYALEQMSRGVQAMAVDALQTRPLSPAVIQFLLDISNAILWLAAKASEVRTVFNNAHEPDILRLQRVGAHYWDARSNYQ</sequence>
<comment type="caution">
    <text evidence="2">The sequence shown here is derived from an EMBL/GenBank/DDBJ whole genome shotgun (WGS) entry which is preliminary data.</text>
</comment>
<organism evidence="2 3">
    <name type="scientific">Streptomonospora arabica</name>
    <dbReference type="NCBI Taxonomy" id="412417"/>
    <lineage>
        <taxon>Bacteria</taxon>
        <taxon>Bacillati</taxon>
        <taxon>Actinomycetota</taxon>
        <taxon>Actinomycetes</taxon>
        <taxon>Streptosporangiales</taxon>
        <taxon>Nocardiopsidaceae</taxon>
        <taxon>Streptomonospora</taxon>
    </lineage>
</organism>
<dbReference type="Proteomes" id="UP001595858">
    <property type="component" value="Unassembled WGS sequence"/>
</dbReference>
<evidence type="ECO:0000313" key="2">
    <source>
        <dbReference type="EMBL" id="MFC4869363.1"/>
    </source>
</evidence>
<dbReference type="RefSeq" id="WP_344143041.1">
    <property type="nucleotide sequence ID" value="NZ_BAAAQI010000006.1"/>
</dbReference>
<protein>
    <submittedName>
        <fullName evidence="2">Uncharacterized protein</fullName>
    </submittedName>
</protein>
<gene>
    <name evidence="2" type="ORF">ACFPCZ_22235</name>
</gene>
<accession>A0ABV9SSM8</accession>
<evidence type="ECO:0000256" key="1">
    <source>
        <dbReference type="SAM" id="MobiDB-lite"/>
    </source>
</evidence>
<dbReference type="EMBL" id="JBHSIY010000028">
    <property type="protein sequence ID" value="MFC4869363.1"/>
    <property type="molecule type" value="Genomic_DNA"/>
</dbReference>
<keyword evidence="3" id="KW-1185">Reference proteome</keyword>
<feature type="region of interest" description="Disordered" evidence="1">
    <location>
        <begin position="1"/>
        <end position="32"/>
    </location>
</feature>
<proteinExistence type="predicted"/>